<accession>A0A9P1G2M8</accession>
<proteinExistence type="predicted"/>
<evidence type="ECO:0000313" key="4">
    <source>
        <dbReference type="Proteomes" id="UP001152797"/>
    </source>
</evidence>
<dbReference type="EMBL" id="CAMXCT030002094">
    <property type="protein sequence ID" value="CAL4782912.1"/>
    <property type="molecule type" value="Genomic_DNA"/>
</dbReference>
<dbReference type="OrthoDB" id="417481at2759"/>
<keyword evidence="4" id="KW-1185">Reference proteome</keyword>
<gene>
    <name evidence="1" type="ORF">C1SCF055_LOCUS22137</name>
</gene>
<evidence type="ECO:0000313" key="1">
    <source>
        <dbReference type="EMBL" id="CAI3995600.1"/>
    </source>
</evidence>
<name>A0A9P1G2M8_9DINO</name>
<dbReference type="EMBL" id="CAMXCT020002094">
    <property type="protein sequence ID" value="CAL1148975.1"/>
    <property type="molecule type" value="Genomic_DNA"/>
</dbReference>
<dbReference type="Proteomes" id="UP001152797">
    <property type="component" value="Unassembled WGS sequence"/>
</dbReference>
<protein>
    <submittedName>
        <fullName evidence="3">Mei2-like C-terminal RNA recognition motif domain-containing protein</fullName>
    </submittedName>
</protein>
<evidence type="ECO:0000313" key="3">
    <source>
        <dbReference type="EMBL" id="CAL4782912.1"/>
    </source>
</evidence>
<sequence>MPPWKVPANLKLIFSSEVQSPAQVAPIVQMLQRQMQQTQLHPEVQATQVLEPSDTGNRTRGAPVEPMVTVVVKNIPLHYSQDMFMDQVKKHGFEGLFNLLYLPWNSKSDTNKAWAL</sequence>
<evidence type="ECO:0000313" key="2">
    <source>
        <dbReference type="EMBL" id="CAL1148975.1"/>
    </source>
</evidence>
<reference evidence="1" key="1">
    <citation type="submission" date="2022-10" db="EMBL/GenBank/DDBJ databases">
        <authorList>
            <person name="Chen Y."/>
            <person name="Dougan E. K."/>
            <person name="Chan C."/>
            <person name="Rhodes N."/>
            <person name="Thang M."/>
        </authorList>
    </citation>
    <scope>NUCLEOTIDE SEQUENCE</scope>
</reference>
<dbReference type="AlphaFoldDB" id="A0A9P1G2M8"/>
<dbReference type="EMBL" id="CAMXCT010002094">
    <property type="protein sequence ID" value="CAI3995600.1"/>
    <property type="molecule type" value="Genomic_DNA"/>
</dbReference>
<comment type="caution">
    <text evidence="1">The sequence shown here is derived from an EMBL/GenBank/DDBJ whole genome shotgun (WGS) entry which is preliminary data.</text>
</comment>
<reference evidence="2" key="2">
    <citation type="submission" date="2024-04" db="EMBL/GenBank/DDBJ databases">
        <authorList>
            <person name="Chen Y."/>
            <person name="Shah S."/>
            <person name="Dougan E. K."/>
            <person name="Thang M."/>
            <person name="Chan C."/>
        </authorList>
    </citation>
    <scope>NUCLEOTIDE SEQUENCE [LARGE SCALE GENOMIC DNA]</scope>
</reference>
<organism evidence="1">
    <name type="scientific">Cladocopium goreaui</name>
    <dbReference type="NCBI Taxonomy" id="2562237"/>
    <lineage>
        <taxon>Eukaryota</taxon>
        <taxon>Sar</taxon>
        <taxon>Alveolata</taxon>
        <taxon>Dinophyceae</taxon>
        <taxon>Suessiales</taxon>
        <taxon>Symbiodiniaceae</taxon>
        <taxon>Cladocopium</taxon>
    </lineage>
</organism>